<dbReference type="EMBL" id="JARJCW010000206">
    <property type="protein sequence ID" value="KAJ7186305.1"/>
    <property type="molecule type" value="Genomic_DNA"/>
</dbReference>
<evidence type="ECO:0000313" key="4">
    <source>
        <dbReference type="EMBL" id="KAJ7197621.1"/>
    </source>
</evidence>
<evidence type="ECO:0000313" key="3">
    <source>
        <dbReference type="EMBL" id="KAJ7186305.1"/>
    </source>
</evidence>
<keyword evidence="2" id="KW-1133">Transmembrane helix</keyword>
<dbReference type="EMBL" id="JARJCW010000077">
    <property type="protein sequence ID" value="KAJ7197643.1"/>
    <property type="molecule type" value="Genomic_DNA"/>
</dbReference>
<evidence type="ECO:0000313" key="6">
    <source>
        <dbReference type="EMBL" id="KAJ7197650.1"/>
    </source>
</evidence>
<dbReference type="EMBL" id="JARJCW010000077">
    <property type="protein sequence ID" value="KAJ7197650.1"/>
    <property type="molecule type" value="Genomic_DNA"/>
</dbReference>
<keyword evidence="2" id="KW-0472">Membrane</keyword>
<keyword evidence="7" id="KW-1185">Reference proteome</keyword>
<evidence type="ECO:0000313" key="7">
    <source>
        <dbReference type="Proteomes" id="UP001219525"/>
    </source>
</evidence>
<reference evidence="6" key="1">
    <citation type="submission" date="2023-03" db="EMBL/GenBank/DDBJ databases">
        <title>Massive genome expansion in bonnet fungi (Mycena s.s.) driven by repeated elements and novel gene families across ecological guilds.</title>
        <authorList>
            <consortium name="Lawrence Berkeley National Laboratory"/>
            <person name="Harder C.B."/>
            <person name="Miyauchi S."/>
            <person name="Viragh M."/>
            <person name="Kuo A."/>
            <person name="Thoen E."/>
            <person name="Andreopoulos B."/>
            <person name="Lu D."/>
            <person name="Skrede I."/>
            <person name="Drula E."/>
            <person name="Henrissat B."/>
            <person name="Morin E."/>
            <person name="Kohler A."/>
            <person name="Barry K."/>
            <person name="LaButti K."/>
            <person name="Morin E."/>
            <person name="Salamov A."/>
            <person name="Lipzen A."/>
            <person name="Mereny Z."/>
            <person name="Hegedus B."/>
            <person name="Baldrian P."/>
            <person name="Stursova M."/>
            <person name="Weitz H."/>
            <person name="Taylor A."/>
            <person name="Grigoriev I.V."/>
            <person name="Nagy L.G."/>
            <person name="Martin F."/>
            <person name="Kauserud H."/>
        </authorList>
    </citation>
    <scope>NUCLEOTIDE SEQUENCE</scope>
    <source>
        <strain evidence="6">9144</strain>
    </source>
</reference>
<proteinExistence type="predicted"/>
<feature type="compositionally biased region" description="Polar residues" evidence="1">
    <location>
        <begin position="82"/>
        <end position="95"/>
    </location>
</feature>
<accession>A0AAD6V225</accession>
<evidence type="ECO:0000256" key="1">
    <source>
        <dbReference type="SAM" id="MobiDB-lite"/>
    </source>
</evidence>
<comment type="caution">
    <text evidence="6">The sequence shown here is derived from an EMBL/GenBank/DDBJ whole genome shotgun (WGS) entry which is preliminary data.</text>
</comment>
<evidence type="ECO:0000256" key="2">
    <source>
        <dbReference type="SAM" id="Phobius"/>
    </source>
</evidence>
<feature type="transmembrane region" description="Helical" evidence="2">
    <location>
        <begin position="315"/>
        <end position="342"/>
    </location>
</feature>
<organism evidence="6 7">
    <name type="scientific">Mycena pura</name>
    <dbReference type="NCBI Taxonomy" id="153505"/>
    <lineage>
        <taxon>Eukaryota</taxon>
        <taxon>Fungi</taxon>
        <taxon>Dikarya</taxon>
        <taxon>Basidiomycota</taxon>
        <taxon>Agaricomycotina</taxon>
        <taxon>Agaricomycetes</taxon>
        <taxon>Agaricomycetidae</taxon>
        <taxon>Agaricales</taxon>
        <taxon>Marasmiineae</taxon>
        <taxon>Mycenaceae</taxon>
        <taxon>Mycena</taxon>
    </lineage>
</organism>
<dbReference type="Proteomes" id="UP001219525">
    <property type="component" value="Unassembled WGS sequence"/>
</dbReference>
<keyword evidence="2" id="KW-0812">Transmembrane</keyword>
<protein>
    <submittedName>
        <fullName evidence="6">Uncharacterized protein</fullName>
    </submittedName>
</protein>
<sequence>MRPRQGKVALPPDPILGPHRSKDNILHNFWGDLDSYWALVKAKGRNSVCYVNQSQYWGDLDSIEISDREDGHPPKANHFQHSHATPSRATASSGRSAPHLATVGAGTHRRCATFLRKTTVSGYPPQCLTTLQPREAGLFENAEIWCQKETRRLLHYAPGKRFSRNTKTRHEASESKAFIISVLSSHLMDNRFTVDLDRQLSRLASVLRLTRLDSISPDRTQVVITVAHGPVNLAPLLDHNAVDSMPASTPPPHHIHHTRTGFVVREVVGLDEIVGDMVRVRGGIIVPTVIFHTTRVSEPPIVHRCTWACVFESPVVAAVAGIVLGFVLNQVEITLLSIMLILKTRMFDTCSWGCVFGSLVVGAVVGVTLVNVLLSVDFA</sequence>
<dbReference type="EMBL" id="JARJCW010000077">
    <property type="protein sequence ID" value="KAJ7197621.1"/>
    <property type="molecule type" value="Genomic_DNA"/>
</dbReference>
<dbReference type="AlphaFoldDB" id="A0AAD6V225"/>
<evidence type="ECO:0000313" key="5">
    <source>
        <dbReference type="EMBL" id="KAJ7197643.1"/>
    </source>
</evidence>
<feature type="region of interest" description="Disordered" evidence="1">
    <location>
        <begin position="65"/>
        <end position="102"/>
    </location>
</feature>
<name>A0AAD6V225_9AGAR</name>
<feature type="transmembrane region" description="Helical" evidence="2">
    <location>
        <begin position="354"/>
        <end position="374"/>
    </location>
</feature>
<gene>
    <name evidence="4" type="ORF">GGX14DRAFT_402546</name>
    <name evidence="5" type="ORF">GGX14DRAFT_402563</name>
    <name evidence="6" type="ORF">GGX14DRAFT_402568</name>
    <name evidence="3" type="ORF">GGX14DRAFT_409238</name>
</gene>